<proteinExistence type="predicted"/>
<accession>A0A1C9I5X8</accession>
<organism evidence="1">
    <name type="scientific">Rhizobium leguminosarum bv. trifolii</name>
    <dbReference type="NCBI Taxonomy" id="386"/>
    <lineage>
        <taxon>Bacteria</taxon>
        <taxon>Pseudomonadati</taxon>
        <taxon>Pseudomonadota</taxon>
        <taxon>Alphaproteobacteria</taxon>
        <taxon>Hyphomicrobiales</taxon>
        <taxon>Rhizobiaceae</taxon>
        <taxon>Rhizobium/Agrobacterium group</taxon>
        <taxon>Rhizobium</taxon>
    </lineage>
</organism>
<evidence type="ECO:0008006" key="2">
    <source>
        <dbReference type="Google" id="ProtNLM"/>
    </source>
</evidence>
<dbReference type="Pfam" id="PF06748">
    <property type="entry name" value="DUF1217"/>
    <property type="match status" value="4"/>
</dbReference>
<sequence>MAKCAHQQFVVLLEILPKRALFMITASLAYTILSRDMTSSLNKVASQATVKKDAQYYADHINKVTSVDDFLGDYKLYSYAMKAYGLEDMTYAKAFMKKVLESDLTDPNSYANKLSDTRYREFAAAFNFNEPAKDVQTDAQEDDLIGLYKQSFIDADKAATAESTYYSNNIDSVQTVDDLVNNTRLRTYVLKTFKIDPTYASKDFLRQVLTSDLSDPTSVVNTQGGDKYKALAAQFSFNADGTVNGTAQTAAQKASVIESYTLNSQSLIIDNSVGSDVYYVGQTAADYNKAYYTAKIGTITNVDDLVADKRLTSYITTAYSMGADFTAAALRAVLTDPGYAQLMGFTNVYNAFNFKADGSTSSTARVQSVDQANSLKAAASSTNNYYTVTSQSTGITNVDDLLADSVLARYIKDAYGLGTSFSNADLKNILTDSAYAAAQGHADLNADFNFQADGSINGSVIQTAAQRKSTTDKSAANAAHFNSMIGNVTNVDDIMSDAVAVSYIRNSMQIADSVSDATLRTFLVDRTAASAQGYSDVHDLFNFKADGSVATLYASQTATQSASTASKADNAAVYYQSTIAGISNVDQLLTDQKLNNFVRNAYGIPSTISDVALRNILTDQSGTGTYADVAAAFNFKADGTLEDGMAAQTATQISSTKFTASARTDDYSARMATIGNVDDLIADGTITNFLKSTYNLPFDISDADLKSILTDATAAAAAGHADLNADFNFAADGSLPVVSSVQTADQAQTTNDNYAARYDDERDEAIDEVASNYQKLMADSSSLLNFSDVKTVNDFLRSNSSADFSKGNDNLPDLYHVALQAFGLTDQDVPRSMMRKILTSDAYDPDGYIASLKDERITNLARAFNFGPDGKAASPFQALPDATMAKYATGYKSHITMLMKDGPVKDKASKDATAEVDYFAKGMAKVKSLDDFLDDSRLTDLVLKANNLDPKDYDKATLKKIFTSDPDDKKSYLNTKADARFQDIVAAFNFDKDGNLTRAKIGTIQNKAAEDHTQELYVQQTMEAQQGETNDGVRLALYFSRKASSITSIYSILGDKALYQVITTAYSLPSQISGMDVAKQADLINRFVKLEDLQDPKKVDKLLRRFTAMYDVQNAAQQSPALMILTGGGTQQS</sequence>
<dbReference type="SUPFAM" id="SSF158837">
    <property type="entry name" value="AGR C 984p-like"/>
    <property type="match status" value="8"/>
</dbReference>
<dbReference type="EMBL" id="KX491983">
    <property type="protein sequence ID" value="AOO94347.1"/>
    <property type="molecule type" value="Genomic_DNA"/>
</dbReference>
<evidence type="ECO:0000313" key="1">
    <source>
        <dbReference type="EMBL" id="AOO94347.1"/>
    </source>
</evidence>
<dbReference type="InterPro" id="IPR010626">
    <property type="entry name" value="DUF1217"/>
</dbReference>
<name>A0A1C9I5X8_RHILT</name>
<reference evidence="1" key="1">
    <citation type="journal article" date="2015" name="BMC Genomics">
        <title>Transcriptome profiling of a Rhizobium leguminosarum bv. trifolii rosR mutant reveals the role of the transcriptional regulator RosR in motility, synthesis of cell-surface components, and other cellular processes.</title>
        <authorList>
            <person name="Rachwal K."/>
            <person name="Matczynska E."/>
            <person name="Janczarek M."/>
        </authorList>
    </citation>
    <scope>NUCLEOTIDE SEQUENCE</scope>
    <source>
        <strain evidence="1">Rt24.2</strain>
    </source>
</reference>
<dbReference type="Gene3D" id="1.10.3700.10">
    <property type="entry name" value="AGR C 984p-like"/>
    <property type="match status" value="6"/>
</dbReference>
<dbReference type="InterPro" id="IPR023157">
    <property type="entry name" value="AGR-C-984p-like_sf"/>
</dbReference>
<dbReference type="AlphaFoldDB" id="A0A1C9I5X8"/>
<protein>
    <recommendedName>
        <fullName evidence="2">DUF1217 domain-containing protein</fullName>
    </recommendedName>
</protein>
<reference evidence="1" key="2">
    <citation type="journal article" date="2016" name="Front. Microbiol.">
        <title>The Regulatory Protein RosR Affects Rhizobium leguminosarum bv. trifolii Protein Profiles, Cell Surface Properties, and Symbiosis with Clover.</title>
        <authorList>
            <person name="Rachwal K."/>
            <person name="Boguszewska A."/>
            <person name="Kopcinska J."/>
            <person name="Karas M."/>
            <person name="Tchorzewski M."/>
            <person name="Janczarek M."/>
        </authorList>
    </citation>
    <scope>NUCLEOTIDE SEQUENCE</scope>
    <source>
        <strain evidence="1">Rt24.2</strain>
    </source>
</reference>